<evidence type="ECO:0000313" key="6">
    <source>
        <dbReference type="Proteomes" id="UP000095401"/>
    </source>
</evidence>
<evidence type="ECO:0000256" key="1">
    <source>
        <dbReference type="ARBA" id="ARBA00022676"/>
    </source>
</evidence>
<evidence type="ECO:0008006" key="7">
    <source>
        <dbReference type="Google" id="ProtNLM"/>
    </source>
</evidence>
<dbReference type="KEGG" id="aprs:BI364_14425"/>
<dbReference type="GO" id="GO:0016757">
    <property type="term" value="F:glycosyltransferase activity"/>
    <property type="evidence" value="ECO:0007669"/>
    <property type="project" value="UniProtKB-KW"/>
</dbReference>
<dbReference type="SUPFAM" id="SSF53756">
    <property type="entry name" value="UDP-Glycosyltransferase/glycogen phosphorylase"/>
    <property type="match status" value="1"/>
</dbReference>
<evidence type="ECO:0000259" key="3">
    <source>
        <dbReference type="Pfam" id="PF00534"/>
    </source>
</evidence>
<dbReference type="Proteomes" id="UP000095401">
    <property type="component" value="Chromosome"/>
</dbReference>
<dbReference type="GO" id="GO:1901135">
    <property type="term" value="P:carbohydrate derivative metabolic process"/>
    <property type="evidence" value="ECO:0007669"/>
    <property type="project" value="UniProtKB-ARBA"/>
</dbReference>
<name>A0A1D8IR69_9GAMM</name>
<dbReference type="InterPro" id="IPR028098">
    <property type="entry name" value="Glyco_trans_4-like_N"/>
</dbReference>
<keyword evidence="6" id="KW-1185">Reference proteome</keyword>
<evidence type="ECO:0000259" key="4">
    <source>
        <dbReference type="Pfam" id="PF13439"/>
    </source>
</evidence>
<organism evidence="5 6">
    <name type="scientific">Acidihalobacter yilgarnensis</name>
    <dbReference type="NCBI Taxonomy" id="2819280"/>
    <lineage>
        <taxon>Bacteria</taxon>
        <taxon>Pseudomonadati</taxon>
        <taxon>Pseudomonadota</taxon>
        <taxon>Gammaproteobacteria</taxon>
        <taxon>Chromatiales</taxon>
        <taxon>Ectothiorhodospiraceae</taxon>
        <taxon>Acidihalobacter</taxon>
    </lineage>
</organism>
<keyword evidence="1" id="KW-0328">Glycosyltransferase</keyword>
<dbReference type="Pfam" id="PF00534">
    <property type="entry name" value="Glycos_transf_1"/>
    <property type="match status" value="1"/>
</dbReference>
<keyword evidence="2" id="KW-0808">Transferase</keyword>
<protein>
    <recommendedName>
        <fullName evidence="7">Group 1 glycosyl transferase</fullName>
    </recommendedName>
</protein>
<reference evidence="6" key="1">
    <citation type="submission" date="2016-09" db="EMBL/GenBank/DDBJ databases">
        <title>Acidihalobacter prosperus F5.</title>
        <authorList>
            <person name="Khaleque H.N."/>
            <person name="Ramsay J.P."/>
            <person name="Kaksonen A.H."/>
            <person name="Boxall N.J."/>
            <person name="Watkin E.L.J."/>
        </authorList>
    </citation>
    <scope>NUCLEOTIDE SEQUENCE [LARGE SCALE GENOMIC DNA]</scope>
    <source>
        <strain evidence="6">F5</strain>
    </source>
</reference>
<dbReference type="EMBL" id="CP017415">
    <property type="protein sequence ID" value="AOU98989.1"/>
    <property type="molecule type" value="Genomic_DNA"/>
</dbReference>
<dbReference type="CDD" id="cd03801">
    <property type="entry name" value="GT4_PimA-like"/>
    <property type="match status" value="1"/>
</dbReference>
<evidence type="ECO:0000256" key="2">
    <source>
        <dbReference type="ARBA" id="ARBA00022679"/>
    </source>
</evidence>
<sequence>MHMRKPDRPAPAVWFPAIRAGSGADVFTERLVDGLLARGLRAEITWLPHRAEYMPWSVPSPPAPPWANIVHVNSWLHPRFIPTRLPMVASMLHSVHDPALMPYKTLPQRLYHRLWVKPVERAILRQADRVIAISRYTAARTHDVFGIDDIDVIPIGIDLNGPFQPIPSPVMRHRPFRLLYIGNWSARKGADLLAPIMRNLGEEYELWLRTGLRDREFASLPPNMKQIPHCEGDEALAQLYHQCDALLFPSRLEGFGMVALEAQACGLPVIATNGSALPEVVEDGVTGLLCTFGAIEEFAHAARRLAADGELFLALRNAAGKHAAKHLDLPRMIDRYIAVYESILAR</sequence>
<gene>
    <name evidence="5" type="ORF">BI364_14425</name>
</gene>
<accession>A0A1D8IR69</accession>
<feature type="domain" description="Glycosyltransferase subfamily 4-like N-terminal" evidence="4">
    <location>
        <begin position="68"/>
        <end position="159"/>
    </location>
</feature>
<dbReference type="Pfam" id="PF13439">
    <property type="entry name" value="Glyco_transf_4"/>
    <property type="match status" value="1"/>
</dbReference>
<feature type="domain" description="Glycosyl transferase family 1" evidence="3">
    <location>
        <begin position="178"/>
        <end position="319"/>
    </location>
</feature>
<dbReference type="AlphaFoldDB" id="A0A1D8IR69"/>
<dbReference type="Gene3D" id="3.40.50.2000">
    <property type="entry name" value="Glycogen Phosphorylase B"/>
    <property type="match status" value="2"/>
</dbReference>
<dbReference type="InterPro" id="IPR001296">
    <property type="entry name" value="Glyco_trans_1"/>
</dbReference>
<proteinExistence type="predicted"/>
<dbReference type="PANTHER" id="PTHR12526">
    <property type="entry name" value="GLYCOSYLTRANSFERASE"/>
    <property type="match status" value="1"/>
</dbReference>
<dbReference type="PANTHER" id="PTHR12526:SF510">
    <property type="entry name" value="D-INOSITOL 3-PHOSPHATE GLYCOSYLTRANSFERASE"/>
    <property type="match status" value="1"/>
</dbReference>
<evidence type="ECO:0000313" key="5">
    <source>
        <dbReference type="EMBL" id="AOU98989.1"/>
    </source>
</evidence>